<organism evidence="3">
    <name type="scientific">Calcidiscus leptoporus</name>
    <dbReference type="NCBI Taxonomy" id="127549"/>
    <lineage>
        <taxon>Eukaryota</taxon>
        <taxon>Haptista</taxon>
        <taxon>Haptophyta</taxon>
        <taxon>Prymnesiophyceae</taxon>
        <taxon>Coccolithales</taxon>
        <taxon>Calcidiscaceae</taxon>
        <taxon>Calcidiscus</taxon>
    </lineage>
</organism>
<keyword evidence="2" id="KW-0732">Signal</keyword>
<dbReference type="AlphaFoldDB" id="A0A7S0JI77"/>
<evidence type="ECO:0000256" key="1">
    <source>
        <dbReference type="SAM" id="Coils"/>
    </source>
</evidence>
<proteinExistence type="predicted"/>
<gene>
    <name evidence="3" type="ORF">CLEP1334_LOCUS27870</name>
</gene>
<sequence>MLCLFSLVPWAAIIAHAPAGLRPAACAAACTTAVAMKLGEGAKGAAAGAVLGGLLAGPFGAIWGSQIGGSIGAAKGEERANEERLERMGLSRDMRATAAACAAELAEAEEGLKLAQNSLESARAVERNLEASASESYAAAQVALQAGDEAAAREHLVMRQQTNGRKSAAQIETYEAVERCARMRSAIDALGERAAQMEALMSRAVAGTTASRAGWPDALELEDPLLQKFKDLEG</sequence>
<evidence type="ECO:0008006" key="4">
    <source>
        <dbReference type="Google" id="ProtNLM"/>
    </source>
</evidence>
<feature type="coiled-coil region" evidence="1">
    <location>
        <begin position="105"/>
        <end position="132"/>
    </location>
</feature>
<evidence type="ECO:0000256" key="2">
    <source>
        <dbReference type="SAM" id="SignalP"/>
    </source>
</evidence>
<feature type="chain" id="PRO_5031419845" description="Glycine zipper domain-containing protein" evidence="2">
    <location>
        <begin position="16"/>
        <end position="234"/>
    </location>
</feature>
<name>A0A7S0JI77_9EUKA</name>
<reference evidence="3" key="1">
    <citation type="submission" date="2021-01" db="EMBL/GenBank/DDBJ databases">
        <authorList>
            <person name="Corre E."/>
            <person name="Pelletier E."/>
            <person name="Niang G."/>
            <person name="Scheremetjew M."/>
            <person name="Finn R."/>
            <person name="Kale V."/>
            <person name="Holt S."/>
            <person name="Cochrane G."/>
            <person name="Meng A."/>
            <person name="Brown T."/>
            <person name="Cohen L."/>
        </authorList>
    </citation>
    <scope>NUCLEOTIDE SEQUENCE</scope>
    <source>
        <strain evidence="3">RCC1130</strain>
    </source>
</reference>
<keyword evidence="1" id="KW-0175">Coiled coil</keyword>
<accession>A0A7S0JI77</accession>
<evidence type="ECO:0000313" key="3">
    <source>
        <dbReference type="EMBL" id="CAD8552579.1"/>
    </source>
</evidence>
<dbReference type="EMBL" id="HBER01055820">
    <property type="protein sequence ID" value="CAD8552579.1"/>
    <property type="molecule type" value="Transcribed_RNA"/>
</dbReference>
<protein>
    <recommendedName>
        <fullName evidence="4">Glycine zipper domain-containing protein</fullName>
    </recommendedName>
</protein>
<feature type="signal peptide" evidence="2">
    <location>
        <begin position="1"/>
        <end position="15"/>
    </location>
</feature>